<name>A0A9D1G9B4_9FIRM</name>
<evidence type="ECO:0000313" key="12">
    <source>
        <dbReference type="EMBL" id="HIT17752.1"/>
    </source>
</evidence>
<dbReference type="Pfam" id="PF07831">
    <property type="entry name" value="PYNP_C"/>
    <property type="match status" value="1"/>
</dbReference>
<dbReference type="Gene3D" id="3.90.1170.30">
    <property type="entry name" value="Pyrimidine nucleoside phosphorylase-like, C-terminal domain"/>
    <property type="match status" value="1"/>
</dbReference>
<dbReference type="InterPro" id="IPR000312">
    <property type="entry name" value="Glycosyl_Trfase_fam3"/>
</dbReference>
<dbReference type="Pfam" id="PF02885">
    <property type="entry name" value="Glycos_trans_3N"/>
    <property type="match status" value="1"/>
</dbReference>
<dbReference type="InterPro" id="IPR000053">
    <property type="entry name" value="Thymidine/pyrmidine_PPase"/>
</dbReference>
<dbReference type="SUPFAM" id="SSF54680">
    <property type="entry name" value="Pyrimidine nucleoside phosphorylase C-terminal domain"/>
    <property type="match status" value="1"/>
</dbReference>
<dbReference type="SUPFAM" id="SSF47648">
    <property type="entry name" value="Nucleoside phosphorylase/phosphoribosyltransferase N-terminal domain"/>
    <property type="match status" value="1"/>
</dbReference>
<dbReference type="NCBIfam" id="TIGR02644">
    <property type="entry name" value="Y_phosphoryl"/>
    <property type="match status" value="1"/>
</dbReference>
<dbReference type="GO" id="GO:0009032">
    <property type="term" value="F:thymidine phosphorylase activity"/>
    <property type="evidence" value="ECO:0007669"/>
    <property type="project" value="TreeGrafter"/>
</dbReference>
<evidence type="ECO:0000256" key="6">
    <source>
        <dbReference type="ARBA" id="ARBA00014680"/>
    </source>
</evidence>
<dbReference type="InterPro" id="IPR017872">
    <property type="entry name" value="Pyrmidine_PPase_CS"/>
</dbReference>
<accession>A0A9D1G9B4</accession>
<evidence type="ECO:0000256" key="9">
    <source>
        <dbReference type="ARBA" id="ARBA00048453"/>
    </source>
</evidence>
<dbReference type="InterPro" id="IPR035902">
    <property type="entry name" value="Nuc_phospho_transferase"/>
</dbReference>
<dbReference type="AlphaFoldDB" id="A0A9D1G9B4"/>
<dbReference type="EMBL" id="DVKI01000161">
    <property type="protein sequence ID" value="HIT17752.1"/>
    <property type="molecule type" value="Genomic_DNA"/>
</dbReference>
<comment type="catalytic activity">
    <reaction evidence="9">
        <text>uridine + phosphate = alpha-D-ribose 1-phosphate + uracil</text>
        <dbReference type="Rhea" id="RHEA:24388"/>
        <dbReference type="ChEBI" id="CHEBI:16704"/>
        <dbReference type="ChEBI" id="CHEBI:17568"/>
        <dbReference type="ChEBI" id="CHEBI:43474"/>
        <dbReference type="ChEBI" id="CHEBI:57720"/>
        <dbReference type="EC" id="2.4.2.2"/>
    </reaction>
</comment>
<evidence type="ECO:0000259" key="11">
    <source>
        <dbReference type="SMART" id="SM00941"/>
    </source>
</evidence>
<comment type="catalytic activity">
    <reaction evidence="1">
        <text>2'-deoxyuridine + phosphate = 2-deoxy-alpha-D-ribose 1-phosphate + uracil</text>
        <dbReference type="Rhea" id="RHEA:22824"/>
        <dbReference type="ChEBI" id="CHEBI:16450"/>
        <dbReference type="ChEBI" id="CHEBI:17568"/>
        <dbReference type="ChEBI" id="CHEBI:43474"/>
        <dbReference type="ChEBI" id="CHEBI:57259"/>
        <dbReference type="EC" id="2.4.2.2"/>
    </reaction>
</comment>
<dbReference type="InterPro" id="IPR018090">
    <property type="entry name" value="Pyrmidine_PPas_bac/euk"/>
</dbReference>
<keyword evidence="7 12" id="KW-0328">Glycosyltransferase</keyword>
<dbReference type="GO" id="GO:0006206">
    <property type="term" value="P:pyrimidine nucleobase metabolic process"/>
    <property type="evidence" value="ECO:0007669"/>
    <property type="project" value="InterPro"/>
</dbReference>
<organism evidence="12 13">
    <name type="scientific">Candidatus Caccosoma faecigallinarum</name>
    <dbReference type="NCBI Taxonomy" id="2840720"/>
    <lineage>
        <taxon>Bacteria</taxon>
        <taxon>Bacillati</taxon>
        <taxon>Bacillota</taxon>
        <taxon>Bacillota incertae sedis</taxon>
        <taxon>Candidatus Caccosoma</taxon>
    </lineage>
</organism>
<dbReference type="InterPro" id="IPR036320">
    <property type="entry name" value="Glycosyl_Trfase_fam3_N_dom_sf"/>
</dbReference>
<evidence type="ECO:0000256" key="4">
    <source>
        <dbReference type="ARBA" id="ARBA00011738"/>
    </source>
</evidence>
<dbReference type="InterPro" id="IPR017459">
    <property type="entry name" value="Glycosyl_Trfase_fam3_N_dom"/>
</dbReference>
<comment type="catalytic activity">
    <reaction evidence="10">
        <text>thymidine + phosphate = 2-deoxy-alpha-D-ribose 1-phosphate + thymine</text>
        <dbReference type="Rhea" id="RHEA:16037"/>
        <dbReference type="ChEBI" id="CHEBI:17748"/>
        <dbReference type="ChEBI" id="CHEBI:17821"/>
        <dbReference type="ChEBI" id="CHEBI:43474"/>
        <dbReference type="ChEBI" id="CHEBI:57259"/>
        <dbReference type="EC" id="2.4.2.2"/>
    </reaction>
</comment>
<dbReference type="InterPro" id="IPR036566">
    <property type="entry name" value="PYNP-like_C_sf"/>
</dbReference>
<dbReference type="Pfam" id="PF00591">
    <property type="entry name" value="Glycos_transf_3"/>
    <property type="match status" value="1"/>
</dbReference>
<comment type="function">
    <text evidence="2">Catalyzes phosphorolysis of the pyrimidine nucleosides uridine, thymidine and 2'-deoxyuridine with the formation of the corresponding pyrimidine base and ribose-1-phosphate.</text>
</comment>
<dbReference type="FunFam" id="3.40.1030.10:FF:000003">
    <property type="entry name" value="Pyrimidine-nucleoside phosphorylase"/>
    <property type="match status" value="1"/>
</dbReference>
<evidence type="ECO:0000256" key="1">
    <source>
        <dbReference type="ARBA" id="ARBA00001066"/>
    </source>
</evidence>
<evidence type="ECO:0000256" key="5">
    <source>
        <dbReference type="ARBA" id="ARBA00011889"/>
    </source>
</evidence>
<reference evidence="12" key="2">
    <citation type="journal article" date="2021" name="PeerJ">
        <title>Extensive microbial diversity within the chicken gut microbiome revealed by metagenomics and culture.</title>
        <authorList>
            <person name="Gilroy R."/>
            <person name="Ravi A."/>
            <person name="Getino M."/>
            <person name="Pursley I."/>
            <person name="Horton D.L."/>
            <person name="Alikhan N.F."/>
            <person name="Baker D."/>
            <person name="Gharbi K."/>
            <person name="Hall N."/>
            <person name="Watson M."/>
            <person name="Adriaenssens E.M."/>
            <person name="Foster-Nyarko E."/>
            <person name="Jarju S."/>
            <person name="Secka A."/>
            <person name="Antonio M."/>
            <person name="Oren A."/>
            <person name="Chaudhuri R.R."/>
            <person name="La Ragione R."/>
            <person name="Hildebrand F."/>
            <person name="Pallen M.J."/>
        </authorList>
    </citation>
    <scope>NUCLEOTIDE SEQUENCE</scope>
    <source>
        <strain evidence="12">14508</strain>
    </source>
</reference>
<proteinExistence type="inferred from homology"/>
<dbReference type="Gene3D" id="3.40.1030.10">
    <property type="entry name" value="Nucleoside phosphorylase/phosphoribosyltransferase catalytic domain"/>
    <property type="match status" value="1"/>
</dbReference>
<dbReference type="PROSITE" id="PS00647">
    <property type="entry name" value="THYMID_PHOSPHORYLASE"/>
    <property type="match status" value="1"/>
</dbReference>
<evidence type="ECO:0000256" key="7">
    <source>
        <dbReference type="ARBA" id="ARBA00022676"/>
    </source>
</evidence>
<dbReference type="SUPFAM" id="SSF52418">
    <property type="entry name" value="Nucleoside phosphorylase/phosphoribosyltransferase catalytic domain"/>
    <property type="match status" value="1"/>
</dbReference>
<dbReference type="SMART" id="SM00941">
    <property type="entry name" value="PYNP_C"/>
    <property type="match status" value="1"/>
</dbReference>
<comment type="caution">
    <text evidence="12">The sequence shown here is derived from an EMBL/GenBank/DDBJ whole genome shotgun (WGS) entry which is preliminary data.</text>
</comment>
<evidence type="ECO:0000256" key="2">
    <source>
        <dbReference type="ARBA" id="ARBA00003877"/>
    </source>
</evidence>
<dbReference type="PIRSF" id="PIRSF000478">
    <property type="entry name" value="TP_PyNP"/>
    <property type="match status" value="1"/>
</dbReference>
<gene>
    <name evidence="12" type="ORF">IAD04_05205</name>
</gene>
<dbReference type="Gene3D" id="1.20.970.10">
    <property type="entry name" value="Transferase, Pyrimidine Nucleoside Phosphorylase, Chain C"/>
    <property type="match status" value="1"/>
</dbReference>
<protein>
    <recommendedName>
        <fullName evidence="6">Pyrimidine-nucleoside phosphorylase</fullName>
        <ecNumber evidence="5">2.4.2.2</ecNumber>
    </recommendedName>
</protein>
<dbReference type="Proteomes" id="UP000886893">
    <property type="component" value="Unassembled WGS sequence"/>
</dbReference>
<dbReference type="InterPro" id="IPR013102">
    <property type="entry name" value="PYNP_C"/>
</dbReference>
<evidence type="ECO:0000256" key="3">
    <source>
        <dbReference type="ARBA" id="ARBA00006915"/>
    </source>
</evidence>
<evidence type="ECO:0000256" key="8">
    <source>
        <dbReference type="ARBA" id="ARBA00022679"/>
    </source>
</evidence>
<dbReference type="NCBIfam" id="NF004490">
    <property type="entry name" value="PRK05820.1"/>
    <property type="match status" value="1"/>
</dbReference>
<dbReference type="GO" id="GO:0006213">
    <property type="term" value="P:pyrimidine nucleoside metabolic process"/>
    <property type="evidence" value="ECO:0007669"/>
    <property type="project" value="InterPro"/>
</dbReference>
<evidence type="ECO:0000256" key="10">
    <source>
        <dbReference type="ARBA" id="ARBA00048525"/>
    </source>
</evidence>
<sequence>MNMIDIIIKKAKKKELNAKEIDFFVQGYTKNQIPDYQVSSLLMAILLNGMTLKETTALTKSMLDSGKVNDLSTIQGVTVDKHSTGGVGDKTTLVLAPLVASCGLVMAKMSGRGLGHTGGTIDKLESIPGFNTSLSSQQFFDQVNRIHVAVIGQTDELVPADKKLYALRDVTGTVDSMPLIASSIISKKIASGAQIIELDVKYGDGAFMKTKKDAKALAQLMIQVGKRLNKKIRAVISDMNEPLGYAIGNNLEVIESIETLKGRGPQDLKNLCLHICADFLVAAKRFKQYDEALQFATKQLESQAALEKFKEFVIAQGGDVRCVDDYSYFKQAKYTYSILSEQTGKIKKVKALQIGHAAMLLGGGRQSKEDIIDMSAGIVLKVKAKETIKKQEPLAVLYTDKPLTKEIETLVKSAFVFEK</sequence>
<dbReference type="GO" id="GO:0004645">
    <property type="term" value="F:1,4-alpha-oligoglucan phosphorylase activity"/>
    <property type="evidence" value="ECO:0007669"/>
    <property type="project" value="InterPro"/>
</dbReference>
<evidence type="ECO:0000313" key="13">
    <source>
        <dbReference type="Proteomes" id="UP000886893"/>
    </source>
</evidence>
<comment type="subunit">
    <text evidence="4">Homodimer.</text>
</comment>
<dbReference type="EC" id="2.4.2.2" evidence="5"/>
<feature type="domain" description="Pyrimidine nucleoside phosphorylase C-terminal" evidence="11">
    <location>
        <begin position="345"/>
        <end position="418"/>
    </location>
</feature>
<dbReference type="GO" id="GO:0005829">
    <property type="term" value="C:cytosol"/>
    <property type="evidence" value="ECO:0007669"/>
    <property type="project" value="TreeGrafter"/>
</dbReference>
<dbReference type="PANTHER" id="PTHR10515">
    <property type="entry name" value="THYMIDINE PHOSPHORYLASE"/>
    <property type="match status" value="1"/>
</dbReference>
<reference evidence="12" key="1">
    <citation type="submission" date="2020-10" db="EMBL/GenBank/DDBJ databases">
        <authorList>
            <person name="Gilroy R."/>
        </authorList>
    </citation>
    <scope>NUCLEOTIDE SEQUENCE</scope>
    <source>
        <strain evidence="12">14508</strain>
    </source>
</reference>
<dbReference type="PANTHER" id="PTHR10515:SF0">
    <property type="entry name" value="THYMIDINE PHOSPHORYLASE"/>
    <property type="match status" value="1"/>
</dbReference>
<keyword evidence="8 12" id="KW-0808">Transferase</keyword>
<comment type="similarity">
    <text evidence="3">Belongs to the thymidine/pyrimidine-nucleoside phosphorylase family.</text>
</comment>